<evidence type="ECO:0000313" key="1">
    <source>
        <dbReference type="EMBL" id="SEC30020.1"/>
    </source>
</evidence>
<dbReference type="AlphaFoldDB" id="A0A1H4RDR0"/>
<sequence length="36" mass="3915">MNATVEAPDWISAFVVTIVATNSTTRPLRVLALLNE</sequence>
<organism evidence="1 2">
    <name type="scientific">Bradyrhizobium lablabi</name>
    <dbReference type="NCBI Taxonomy" id="722472"/>
    <lineage>
        <taxon>Bacteria</taxon>
        <taxon>Pseudomonadati</taxon>
        <taxon>Pseudomonadota</taxon>
        <taxon>Alphaproteobacteria</taxon>
        <taxon>Hyphomicrobiales</taxon>
        <taxon>Nitrobacteraceae</taxon>
        <taxon>Bradyrhizobium</taxon>
    </lineage>
</organism>
<accession>A0A1H4RDR0</accession>
<protein>
    <submittedName>
        <fullName evidence="1">Uncharacterized protein</fullName>
    </submittedName>
</protein>
<reference evidence="1 2" key="1">
    <citation type="submission" date="2016-10" db="EMBL/GenBank/DDBJ databases">
        <authorList>
            <person name="de Groot N.N."/>
        </authorList>
    </citation>
    <scope>NUCLEOTIDE SEQUENCE [LARGE SCALE GENOMIC DNA]</scope>
    <source>
        <strain evidence="1 2">GAS522</strain>
    </source>
</reference>
<dbReference type="Proteomes" id="UP000183208">
    <property type="component" value="Unassembled WGS sequence"/>
</dbReference>
<dbReference type="EMBL" id="FNTI01000001">
    <property type="protein sequence ID" value="SEC30020.1"/>
    <property type="molecule type" value="Genomic_DNA"/>
</dbReference>
<evidence type="ECO:0000313" key="2">
    <source>
        <dbReference type="Proteomes" id="UP000183208"/>
    </source>
</evidence>
<name>A0A1H4RDR0_9BRAD</name>
<gene>
    <name evidence="1" type="ORF">SAMN05444171_1090</name>
</gene>
<proteinExistence type="predicted"/>